<evidence type="ECO:0000256" key="5">
    <source>
        <dbReference type="ARBA" id="ARBA00022801"/>
    </source>
</evidence>
<feature type="active site" description="Nucleophile" evidence="9">
    <location>
        <position position="417"/>
    </location>
</feature>
<dbReference type="Gene3D" id="2.40.440.10">
    <property type="entry name" value="L,D-transpeptidase catalytic domain-like"/>
    <property type="match status" value="1"/>
</dbReference>
<proteinExistence type="inferred from homology"/>
<keyword evidence="11" id="KW-0472">Membrane</keyword>
<keyword evidence="5" id="KW-0378">Hydrolase</keyword>
<comment type="pathway">
    <text evidence="1 9">Cell wall biogenesis; peptidoglycan biosynthesis.</text>
</comment>
<keyword evidence="11" id="KW-0812">Transmembrane</keyword>
<keyword evidence="14" id="KW-1185">Reference proteome</keyword>
<dbReference type="Pfam" id="PF03734">
    <property type="entry name" value="YkuD"/>
    <property type="match status" value="1"/>
</dbReference>
<feature type="transmembrane region" description="Helical" evidence="11">
    <location>
        <begin position="81"/>
        <end position="100"/>
    </location>
</feature>
<feature type="compositionally biased region" description="Polar residues" evidence="10">
    <location>
        <begin position="113"/>
        <end position="123"/>
    </location>
</feature>
<gene>
    <name evidence="13" type="ORF">GZH47_27900</name>
</gene>
<dbReference type="RefSeq" id="WP_162644234.1">
    <property type="nucleotide sequence ID" value="NZ_CP048286.1"/>
</dbReference>
<comment type="similarity">
    <text evidence="2">Belongs to the YkuD family.</text>
</comment>
<feature type="domain" description="L,D-TPase catalytic" evidence="12">
    <location>
        <begin position="332"/>
        <end position="441"/>
    </location>
</feature>
<feature type="active site" description="Proton donor/acceptor" evidence="9">
    <location>
        <position position="401"/>
    </location>
</feature>
<name>A0A6C0PC15_9BACL</name>
<evidence type="ECO:0000313" key="13">
    <source>
        <dbReference type="EMBL" id="QHW34242.1"/>
    </source>
</evidence>
<keyword evidence="6 9" id="KW-0133">Cell shape</keyword>
<evidence type="ECO:0000256" key="10">
    <source>
        <dbReference type="SAM" id="MobiDB-lite"/>
    </source>
</evidence>
<dbReference type="AlphaFoldDB" id="A0A6C0PC15"/>
<keyword evidence="3" id="KW-0328">Glycosyltransferase</keyword>
<dbReference type="PANTHER" id="PTHR30582">
    <property type="entry name" value="L,D-TRANSPEPTIDASE"/>
    <property type="match status" value="1"/>
</dbReference>
<accession>A0A6C0PC15</accession>
<evidence type="ECO:0000256" key="11">
    <source>
        <dbReference type="SAM" id="Phobius"/>
    </source>
</evidence>
<protein>
    <submittedName>
        <fullName evidence="13">L,D-transpeptidase</fullName>
    </submittedName>
</protein>
<keyword evidence="11" id="KW-1133">Transmembrane helix</keyword>
<evidence type="ECO:0000313" key="14">
    <source>
        <dbReference type="Proteomes" id="UP000479114"/>
    </source>
</evidence>
<dbReference type="GO" id="GO:0005576">
    <property type="term" value="C:extracellular region"/>
    <property type="evidence" value="ECO:0007669"/>
    <property type="project" value="TreeGrafter"/>
</dbReference>
<dbReference type="GO" id="GO:0071555">
    <property type="term" value="P:cell wall organization"/>
    <property type="evidence" value="ECO:0007669"/>
    <property type="project" value="UniProtKB-UniRule"/>
</dbReference>
<dbReference type="PANTHER" id="PTHR30582:SF24">
    <property type="entry name" value="L,D-TRANSPEPTIDASE ERFK_SRFK-RELATED"/>
    <property type="match status" value="1"/>
</dbReference>
<dbReference type="GO" id="GO:0008360">
    <property type="term" value="P:regulation of cell shape"/>
    <property type="evidence" value="ECO:0007669"/>
    <property type="project" value="UniProtKB-UniRule"/>
</dbReference>
<evidence type="ECO:0000256" key="4">
    <source>
        <dbReference type="ARBA" id="ARBA00022679"/>
    </source>
</evidence>
<evidence type="ECO:0000256" key="2">
    <source>
        <dbReference type="ARBA" id="ARBA00005992"/>
    </source>
</evidence>
<dbReference type="PROSITE" id="PS52029">
    <property type="entry name" value="LD_TPASE"/>
    <property type="match status" value="1"/>
</dbReference>
<dbReference type="EMBL" id="CP048286">
    <property type="protein sequence ID" value="QHW34242.1"/>
    <property type="molecule type" value="Genomic_DNA"/>
</dbReference>
<dbReference type="UniPathway" id="UPA00219"/>
<dbReference type="GO" id="GO:0071972">
    <property type="term" value="F:peptidoglycan L,D-transpeptidase activity"/>
    <property type="evidence" value="ECO:0007669"/>
    <property type="project" value="TreeGrafter"/>
</dbReference>
<dbReference type="SUPFAM" id="SSF141523">
    <property type="entry name" value="L,D-transpeptidase catalytic domain-like"/>
    <property type="match status" value="1"/>
</dbReference>
<evidence type="ECO:0000256" key="6">
    <source>
        <dbReference type="ARBA" id="ARBA00022960"/>
    </source>
</evidence>
<dbReference type="Proteomes" id="UP000479114">
    <property type="component" value="Chromosome"/>
</dbReference>
<dbReference type="CDD" id="cd16913">
    <property type="entry name" value="YkuD_like"/>
    <property type="match status" value="1"/>
</dbReference>
<keyword evidence="8 9" id="KW-0961">Cell wall biogenesis/degradation</keyword>
<dbReference type="GO" id="GO:0018104">
    <property type="term" value="P:peptidoglycan-protein cross-linking"/>
    <property type="evidence" value="ECO:0007669"/>
    <property type="project" value="TreeGrafter"/>
</dbReference>
<sequence>MEINDDMNYLKRYVQNHPDNRMAWYLLGRQYIQEGKEAKANYCFLQSGSIYDAYERKQHPLANEPQQLIAEWNRKRRRRMLALRASASVLLLAALMLLIVPGAARDDAGSDEALQSVTDTNPVTAKPPDDGLKVVFVKPAGSDAAMLGKALGVLTQGGSQSDGKGLAVSLEQDGKWRKWTGKTRLLAQTAKQDGQGQADIGLLDAKACDCMPDKDAKARTLYRTWSERQEQKWTLSSAIAHYRERMKAWPAKLEDLVRPYPNNVLSGRSEAMSKLFAPLLKAMQSEAASAAGSDDGAGAGKQLAAADSTTKGAAAGAASSAAGESPLPEEPLSIVVDKDNHQLAVVSGDVIVRSYTVGLGGAKTPAGSFAISEKVRNPNGRDDSEFGSRGMTLSNSLYAIHGTNDPDSIGKDESHGCIRMNRKDLEELYDLVPLGTMVTIKSGVLPDAAAPVAKRFRLQPDQDETNSAVVYKWLD</sequence>
<keyword evidence="4" id="KW-0808">Transferase</keyword>
<reference evidence="13 14" key="1">
    <citation type="submission" date="2020-02" db="EMBL/GenBank/DDBJ databases">
        <title>Paenibacillus sp. nov., isolated from rhizosphere soil of tomato.</title>
        <authorList>
            <person name="Weon H.-Y."/>
            <person name="Lee S.A."/>
        </authorList>
    </citation>
    <scope>NUCLEOTIDE SEQUENCE [LARGE SCALE GENOMIC DNA]</scope>
    <source>
        <strain evidence="13 14">14171R-81</strain>
    </source>
</reference>
<dbReference type="KEGG" id="prz:GZH47_27900"/>
<organism evidence="13 14">
    <name type="scientific">Paenibacillus rhizovicinus</name>
    <dbReference type="NCBI Taxonomy" id="2704463"/>
    <lineage>
        <taxon>Bacteria</taxon>
        <taxon>Bacillati</taxon>
        <taxon>Bacillota</taxon>
        <taxon>Bacilli</taxon>
        <taxon>Bacillales</taxon>
        <taxon>Paenibacillaceae</taxon>
        <taxon>Paenibacillus</taxon>
    </lineage>
</organism>
<evidence type="ECO:0000256" key="7">
    <source>
        <dbReference type="ARBA" id="ARBA00022984"/>
    </source>
</evidence>
<evidence type="ECO:0000256" key="1">
    <source>
        <dbReference type="ARBA" id="ARBA00004752"/>
    </source>
</evidence>
<keyword evidence="7 9" id="KW-0573">Peptidoglycan synthesis</keyword>
<dbReference type="InterPro" id="IPR050979">
    <property type="entry name" value="LD-transpeptidase"/>
</dbReference>
<evidence type="ECO:0000256" key="3">
    <source>
        <dbReference type="ARBA" id="ARBA00022676"/>
    </source>
</evidence>
<dbReference type="GO" id="GO:0016757">
    <property type="term" value="F:glycosyltransferase activity"/>
    <property type="evidence" value="ECO:0007669"/>
    <property type="project" value="UniProtKB-KW"/>
</dbReference>
<dbReference type="InterPro" id="IPR038063">
    <property type="entry name" value="Transpep_catalytic_dom"/>
</dbReference>
<evidence type="ECO:0000256" key="8">
    <source>
        <dbReference type="ARBA" id="ARBA00023316"/>
    </source>
</evidence>
<dbReference type="InterPro" id="IPR005490">
    <property type="entry name" value="LD_TPept_cat_dom"/>
</dbReference>
<evidence type="ECO:0000256" key="9">
    <source>
        <dbReference type="PROSITE-ProRule" id="PRU01373"/>
    </source>
</evidence>
<feature type="region of interest" description="Disordered" evidence="10">
    <location>
        <begin position="111"/>
        <end position="130"/>
    </location>
</feature>
<evidence type="ECO:0000259" key="12">
    <source>
        <dbReference type="PROSITE" id="PS52029"/>
    </source>
</evidence>